<sequence>MKTERWCPISDLNRDLQPDRRTGTPIGTPATLNVRCLILNLIAGFAGHRWLLAAGWKQETVLKHPVARPQKLAPRPRLVAPGAMFVRQ</sequence>
<dbReference type="EMBL" id="JAFFHB010000006">
    <property type="protein sequence ID" value="KAK4664945.1"/>
    <property type="molecule type" value="Genomic_DNA"/>
</dbReference>
<dbReference type="RefSeq" id="XP_062764911.1">
    <property type="nucleotide sequence ID" value="XM_062906036.1"/>
</dbReference>
<accession>A0ABR0HA74</accession>
<evidence type="ECO:0000313" key="2">
    <source>
        <dbReference type="Proteomes" id="UP001326199"/>
    </source>
</evidence>
<name>A0ABR0HA74_9PEZI</name>
<organism evidence="1 2">
    <name type="scientific">Podospora pseudopauciseta</name>
    <dbReference type="NCBI Taxonomy" id="2093780"/>
    <lineage>
        <taxon>Eukaryota</taxon>
        <taxon>Fungi</taxon>
        <taxon>Dikarya</taxon>
        <taxon>Ascomycota</taxon>
        <taxon>Pezizomycotina</taxon>
        <taxon>Sordariomycetes</taxon>
        <taxon>Sordariomycetidae</taxon>
        <taxon>Sordariales</taxon>
        <taxon>Podosporaceae</taxon>
        <taxon>Podospora</taxon>
    </lineage>
</organism>
<comment type="caution">
    <text evidence="1">The sequence shown here is derived from an EMBL/GenBank/DDBJ whole genome shotgun (WGS) entry which is preliminary data.</text>
</comment>
<evidence type="ECO:0008006" key="3">
    <source>
        <dbReference type="Google" id="ProtNLM"/>
    </source>
</evidence>
<protein>
    <recommendedName>
        <fullName evidence="3">Transposase</fullName>
    </recommendedName>
</protein>
<gene>
    <name evidence="1" type="ORF">QC763_0076000</name>
</gene>
<proteinExistence type="predicted"/>
<dbReference type="Proteomes" id="UP001326199">
    <property type="component" value="Unassembled WGS sequence"/>
</dbReference>
<reference evidence="1 2" key="1">
    <citation type="journal article" date="2023" name="bioRxiv">
        <title>High-quality genome assemblies of four members of thePodospora anserinaspecies complex.</title>
        <authorList>
            <person name="Ament-Velasquez S.L."/>
            <person name="Vogan A.A."/>
            <person name="Wallerman O."/>
            <person name="Hartmann F."/>
            <person name="Gautier V."/>
            <person name="Silar P."/>
            <person name="Giraud T."/>
            <person name="Johannesson H."/>
        </authorList>
    </citation>
    <scope>NUCLEOTIDE SEQUENCE [LARGE SCALE GENOMIC DNA]</scope>
    <source>
        <strain evidence="1 2">CBS 411.78</strain>
    </source>
</reference>
<dbReference type="GeneID" id="87926177"/>
<evidence type="ECO:0000313" key="1">
    <source>
        <dbReference type="EMBL" id="KAK4664945.1"/>
    </source>
</evidence>
<keyword evidence="2" id="KW-1185">Reference proteome</keyword>